<dbReference type="GO" id="GO:0005576">
    <property type="term" value="C:extracellular region"/>
    <property type="evidence" value="ECO:0007669"/>
    <property type="project" value="UniProtKB-SubCell"/>
</dbReference>
<dbReference type="GO" id="GO:0005509">
    <property type="term" value="F:calcium ion binding"/>
    <property type="evidence" value="ECO:0007669"/>
    <property type="project" value="InterPro"/>
</dbReference>
<evidence type="ECO:0000256" key="2">
    <source>
        <dbReference type="ARBA" id="ARBA00022525"/>
    </source>
</evidence>
<dbReference type="Proteomes" id="UP000019666">
    <property type="component" value="Unassembled WGS sequence"/>
</dbReference>
<dbReference type="AlphaFoldDB" id="A0A017HAU7"/>
<dbReference type="PRINTS" id="PR00313">
    <property type="entry name" value="CABNDNGRPT"/>
</dbReference>
<proteinExistence type="predicted"/>
<dbReference type="STRING" id="442562.Rumeso_05014"/>
<dbReference type="PANTHER" id="PTHR38340">
    <property type="entry name" value="S-LAYER PROTEIN"/>
    <property type="match status" value="1"/>
</dbReference>
<dbReference type="PANTHER" id="PTHR38340:SF1">
    <property type="entry name" value="S-LAYER PROTEIN"/>
    <property type="match status" value="1"/>
</dbReference>
<dbReference type="EC" id="3.1.3.1" evidence="3"/>
<dbReference type="PROSITE" id="PS00330">
    <property type="entry name" value="HEMOLYSIN_CALCIUM"/>
    <property type="match status" value="1"/>
</dbReference>
<dbReference type="InterPro" id="IPR011049">
    <property type="entry name" value="Serralysin-like_metalloprot_C"/>
</dbReference>
<reference evidence="3 4" key="1">
    <citation type="submission" date="2013-02" db="EMBL/GenBank/DDBJ databases">
        <authorList>
            <person name="Fiebig A."/>
            <person name="Goeker M."/>
            <person name="Klenk H.-P.P."/>
        </authorList>
    </citation>
    <scope>NUCLEOTIDE SEQUENCE [LARGE SCALE GENOMIC DNA]</scope>
    <source>
        <strain evidence="3 4">DSM 19309</strain>
    </source>
</reference>
<comment type="subcellular location">
    <subcellularLocation>
        <location evidence="1">Secreted</location>
    </subcellularLocation>
</comment>
<protein>
    <submittedName>
        <fullName evidence="3">Alkaline phosphatase</fullName>
        <ecNumber evidence="3">3.1.3.1</ecNumber>
    </submittedName>
</protein>
<dbReference type="InterPro" id="IPR050557">
    <property type="entry name" value="RTX_toxin/Mannuronan_C5-epim"/>
</dbReference>
<organism evidence="3 4">
    <name type="scientific">Rubellimicrobium mesophilum DSM 19309</name>
    <dbReference type="NCBI Taxonomy" id="442562"/>
    <lineage>
        <taxon>Bacteria</taxon>
        <taxon>Pseudomonadati</taxon>
        <taxon>Pseudomonadota</taxon>
        <taxon>Alphaproteobacteria</taxon>
        <taxon>Rhodobacterales</taxon>
        <taxon>Roseobacteraceae</taxon>
        <taxon>Rubellimicrobium</taxon>
    </lineage>
</organism>
<gene>
    <name evidence="3" type="ORF">Rumeso_05014</name>
</gene>
<keyword evidence="4" id="KW-1185">Reference proteome</keyword>
<dbReference type="EMBL" id="AOSK01000137">
    <property type="protein sequence ID" value="EYD71491.1"/>
    <property type="molecule type" value="Genomic_DNA"/>
</dbReference>
<dbReference type="HOGENOM" id="CLU_821068_0_0_5"/>
<comment type="caution">
    <text evidence="3">The sequence shown here is derived from an EMBL/GenBank/DDBJ whole genome shotgun (WGS) entry which is preliminary data.</text>
</comment>
<dbReference type="InterPro" id="IPR018511">
    <property type="entry name" value="Hemolysin-typ_Ca-bd_CS"/>
</dbReference>
<name>A0A017HAU7_9RHOB</name>
<evidence type="ECO:0000256" key="1">
    <source>
        <dbReference type="ARBA" id="ARBA00004613"/>
    </source>
</evidence>
<dbReference type="Gene3D" id="2.150.10.10">
    <property type="entry name" value="Serralysin-like metalloprotease, C-terminal"/>
    <property type="match status" value="1"/>
</dbReference>
<evidence type="ECO:0000313" key="3">
    <source>
        <dbReference type="EMBL" id="EYD71491.1"/>
    </source>
</evidence>
<dbReference type="GO" id="GO:0004035">
    <property type="term" value="F:alkaline phosphatase activity"/>
    <property type="evidence" value="ECO:0007669"/>
    <property type="project" value="UniProtKB-EC"/>
</dbReference>
<dbReference type="InterPro" id="IPR001343">
    <property type="entry name" value="Hemolysn_Ca-bd"/>
</dbReference>
<dbReference type="Pfam" id="PF00353">
    <property type="entry name" value="HemolysinCabind"/>
    <property type="match status" value="3"/>
</dbReference>
<evidence type="ECO:0000313" key="4">
    <source>
        <dbReference type="Proteomes" id="UP000019666"/>
    </source>
</evidence>
<dbReference type="SUPFAM" id="SSF51120">
    <property type="entry name" value="beta-Roll"/>
    <property type="match status" value="2"/>
</dbReference>
<keyword evidence="3" id="KW-0378">Hydrolase</keyword>
<sequence length="291" mass="28674">MLDGGAGQDTLDFGGGPAVVVSLTDPTRNKGTALGDVYTGFEAIIGSSGADTLVGNGANNTLHGRDGADILDGGAGADRLEGGGGNDTYLLTAAGDTLVELTGGGTDQVNSAVSLTLAAQIENLLLTGSSALNGTGNALANRLTGNAANNALSGAGGSDTLIGSGGQDTVNGGAGKDTLTGGLGNDAFVFLSPAEAGDVVTDFHNATGDNDLIRIDASSFGAGLKEGSTLAATQFQIRADNLARDADDRFIFRTTDATLWFDSNGSATGGLTMVADLQAGASVTNGDILLV</sequence>
<accession>A0A017HAU7</accession>
<keyword evidence="2" id="KW-0964">Secreted</keyword>